<dbReference type="AlphaFoldDB" id="A0AAV4SSA8"/>
<proteinExistence type="predicted"/>
<dbReference type="EMBL" id="BPLR01010113">
    <property type="protein sequence ID" value="GIY36975.1"/>
    <property type="molecule type" value="Genomic_DNA"/>
</dbReference>
<name>A0AAV4SSA8_CAEEX</name>
<evidence type="ECO:0000313" key="3">
    <source>
        <dbReference type="Proteomes" id="UP001054945"/>
    </source>
</evidence>
<sequence length="108" mass="12392">MPVSSGRRKDVTQADSALYAACKNKFLRCALYRTSRALTQKVSLQTKSFHEYPTRESCKNKRKPPPKSASRKRRGRGKKMDRKRDGHEMNLVRSVTGKTHSNKKRATI</sequence>
<evidence type="ECO:0000313" key="2">
    <source>
        <dbReference type="EMBL" id="GIY36975.1"/>
    </source>
</evidence>
<organism evidence="2 3">
    <name type="scientific">Caerostris extrusa</name>
    <name type="common">Bark spider</name>
    <name type="synonym">Caerostris bankana</name>
    <dbReference type="NCBI Taxonomy" id="172846"/>
    <lineage>
        <taxon>Eukaryota</taxon>
        <taxon>Metazoa</taxon>
        <taxon>Ecdysozoa</taxon>
        <taxon>Arthropoda</taxon>
        <taxon>Chelicerata</taxon>
        <taxon>Arachnida</taxon>
        <taxon>Araneae</taxon>
        <taxon>Araneomorphae</taxon>
        <taxon>Entelegynae</taxon>
        <taxon>Araneoidea</taxon>
        <taxon>Araneidae</taxon>
        <taxon>Caerostris</taxon>
    </lineage>
</organism>
<comment type="caution">
    <text evidence="2">The sequence shown here is derived from an EMBL/GenBank/DDBJ whole genome shotgun (WGS) entry which is preliminary data.</text>
</comment>
<reference evidence="2 3" key="1">
    <citation type="submission" date="2021-06" db="EMBL/GenBank/DDBJ databases">
        <title>Caerostris extrusa draft genome.</title>
        <authorList>
            <person name="Kono N."/>
            <person name="Arakawa K."/>
        </authorList>
    </citation>
    <scope>NUCLEOTIDE SEQUENCE [LARGE SCALE GENOMIC DNA]</scope>
</reference>
<dbReference type="Proteomes" id="UP001054945">
    <property type="component" value="Unassembled WGS sequence"/>
</dbReference>
<evidence type="ECO:0000256" key="1">
    <source>
        <dbReference type="SAM" id="MobiDB-lite"/>
    </source>
</evidence>
<feature type="region of interest" description="Disordered" evidence="1">
    <location>
        <begin position="46"/>
        <end position="108"/>
    </location>
</feature>
<feature type="compositionally biased region" description="Basic and acidic residues" evidence="1">
    <location>
        <begin position="48"/>
        <end position="59"/>
    </location>
</feature>
<gene>
    <name evidence="2" type="ORF">CEXT_793291</name>
</gene>
<keyword evidence="3" id="KW-1185">Reference proteome</keyword>
<accession>A0AAV4SSA8</accession>
<protein>
    <submittedName>
        <fullName evidence="2">Uncharacterized protein</fullName>
    </submittedName>
</protein>
<feature type="compositionally biased region" description="Basic residues" evidence="1">
    <location>
        <begin position="60"/>
        <end position="81"/>
    </location>
</feature>